<dbReference type="InterPro" id="IPR001173">
    <property type="entry name" value="Glyco_trans_2-like"/>
</dbReference>
<evidence type="ECO:0000313" key="3">
    <source>
        <dbReference type="Proteomes" id="UP001079672"/>
    </source>
</evidence>
<proteinExistence type="predicted"/>
<gene>
    <name evidence="2" type="ORF">O1433_11510</name>
</gene>
<accession>A0A9Q4JGN2</accession>
<dbReference type="GO" id="GO:0016758">
    <property type="term" value="F:hexosyltransferase activity"/>
    <property type="evidence" value="ECO:0007669"/>
    <property type="project" value="UniProtKB-ARBA"/>
</dbReference>
<reference evidence="2" key="1">
    <citation type="submission" date="2022-12" db="EMBL/GenBank/DDBJ databases">
        <title>Development of a Multilocus Sequence Typing Scheme for Bacteroides fragilis Based on Whole Genome Sequencing Data and Clinical Application.</title>
        <authorList>
            <person name="Nielsen F.D."/>
            <person name="Justesen U.S."/>
        </authorList>
    </citation>
    <scope>NUCLEOTIDE SEQUENCE</scope>
    <source>
        <strain evidence="2">BF_AM_ODE_DK_2015_4</strain>
    </source>
</reference>
<dbReference type="CDD" id="cd06433">
    <property type="entry name" value="GT_2_WfgS_like"/>
    <property type="match status" value="1"/>
</dbReference>
<protein>
    <submittedName>
        <fullName evidence="2">Glycosyltransferase family 2 protein</fullName>
    </submittedName>
</protein>
<dbReference type="EMBL" id="JAPTZU010000005">
    <property type="protein sequence ID" value="MCZ2688122.1"/>
    <property type="molecule type" value="Genomic_DNA"/>
</dbReference>
<dbReference type="PANTHER" id="PTHR22916">
    <property type="entry name" value="GLYCOSYLTRANSFERASE"/>
    <property type="match status" value="1"/>
</dbReference>
<name>A0A9Q4JGN2_BACFG</name>
<dbReference type="InterPro" id="IPR029044">
    <property type="entry name" value="Nucleotide-diphossugar_trans"/>
</dbReference>
<dbReference type="Gene3D" id="3.90.550.10">
    <property type="entry name" value="Spore Coat Polysaccharide Biosynthesis Protein SpsA, Chain A"/>
    <property type="match status" value="1"/>
</dbReference>
<dbReference type="Pfam" id="PF00535">
    <property type="entry name" value="Glycos_transf_2"/>
    <property type="match status" value="1"/>
</dbReference>
<sequence length="257" mass="29672">MKLGKKSNPLVTIITVCYNAETTIEKTILNVINQTYADIEYIIIDGGSNDGTIEIINKYANKISYWMSEPDRGIYDAMNKGIKLAKGDWVSFMNSGDSFYSLDTVEDVVLFIKEEYDVIYGSVNVVCDSFSKIIHPKMKASKKNPMPFNHQSVFVKTVLLQKYPFDLSFKYAADYDFFCRIFDFSKYVFFDKVIATYDISGVSSVNGIGVNRERIKANPCFYNYYIQMLCVRNYIIRKILISLKMDKMLNLLRKCVY</sequence>
<dbReference type="AlphaFoldDB" id="A0A9Q4JGN2"/>
<dbReference type="RefSeq" id="WP_269096744.1">
    <property type="nucleotide sequence ID" value="NZ_JAPTZU010000005.1"/>
</dbReference>
<dbReference type="PANTHER" id="PTHR22916:SF67">
    <property type="entry name" value="COLANIC ACID BIOSYNTHESIS GLYCOSYL TRANSFERASE WCAE-RELATED"/>
    <property type="match status" value="1"/>
</dbReference>
<organism evidence="2 3">
    <name type="scientific">Bacteroides fragilis</name>
    <dbReference type="NCBI Taxonomy" id="817"/>
    <lineage>
        <taxon>Bacteria</taxon>
        <taxon>Pseudomonadati</taxon>
        <taxon>Bacteroidota</taxon>
        <taxon>Bacteroidia</taxon>
        <taxon>Bacteroidales</taxon>
        <taxon>Bacteroidaceae</taxon>
        <taxon>Bacteroides</taxon>
    </lineage>
</organism>
<feature type="domain" description="Glycosyltransferase 2-like" evidence="1">
    <location>
        <begin position="12"/>
        <end position="143"/>
    </location>
</feature>
<evidence type="ECO:0000259" key="1">
    <source>
        <dbReference type="Pfam" id="PF00535"/>
    </source>
</evidence>
<dbReference type="Proteomes" id="UP001079672">
    <property type="component" value="Unassembled WGS sequence"/>
</dbReference>
<comment type="caution">
    <text evidence="2">The sequence shown here is derived from an EMBL/GenBank/DDBJ whole genome shotgun (WGS) entry which is preliminary data.</text>
</comment>
<evidence type="ECO:0000313" key="2">
    <source>
        <dbReference type="EMBL" id="MCZ2688122.1"/>
    </source>
</evidence>
<dbReference type="SUPFAM" id="SSF53448">
    <property type="entry name" value="Nucleotide-diphospho-sugar transferases"/>
    <property type="match status" value="1"/>
</dbReference>